<keyword evidence="1" id="KW-0479">Metal-binding</keyword>
<organism evidence="8 9">
    <name type="scientific">Curvularia kusanoi</name>
    <name type="common">Cochliobolus kusanoi</name>
    <dbReference type="NCBI Taxonomy" id="90978"/>
    <lineage>
        <taxon>Eukaryota</taxon>
        <taxon>Fungi</taxon>
        <taxon>Dikarya</taxon>
        <taxon>Ascomycota</taxon>
        <taxon>Pezizomycotina</taxon>
        <taxon>Dothideomycetes</taxon>
        <taxon>Pleosporomycetidae</taxon>
        <taxon>Pleosporales</taxon>
        <taxon>Pleosporineae</taxon>
        <taxon>Pleosporaceae</taxon>
        <taxon>Curvularia</taxon>
    </lineage>
</organism>
<comment type="caution">
    <text evidence="8">The sequence shown here is derived from an EMBL/GenBank/DDBJ whole genome shotgun (WGS) entry which is preliminary data.</text>
</comment>
<name>A0A9P4WB64_CURKU</name>
<accession>A0A9P4WB64</accession>
<keyword evidence="2" id="KW-0862">Zinc</keyword>
<evidence type="ECO:0000256" key="5">
    <source>
        <dbReference type="ARBA" id="ARBA00023163"/>
    </source>
</evidence>
<dbReference type="EMBL" id="SWKU01000005">
    <property type="protein sequence ID" value="KAF3006893.1"/>
    <property type="molecule type" value="Genomic_DNA"/>
</dbReference>
<dbReference type="AlphaFoldDB" id="A0A9P4WB64"/>
<evidence type="ECO:0000313" key="8">
    <source>
        <dbReference type="EMBL" id="KAF3006893.1"/>
    </source>
</evidence>
<evidence type="ECO:0000256" key="1">
    <source>
        <dbReference type="ARBA" id="ARBA00022723"/>
    </source>
</evidence>
<keyword evidence="6" id="KW-0539">Nucleus</keyword>
<evidence type="ECO:0000256" key="3">
    <source>
        <dbReference type="ARBA" id="ARBA00023015"/>
    </source>
</evidence>
<sequence>MAHDEPSVRSALVALGHLNKSQKGSLQHARQYSVAAKTPERKPFLLNYNKAIRQLINDMARPSFPPEQGLVICLLFACIEFLQADAAVAFTHIRSGLNIFHELRQRRQLTPGSKSLQEAHGHIIPARLNSIEQILVQILTWSLASAMPYGMYLKTDFEYLKSCPKHFAGTTFASLADVRSSFSDIRNAAILLARDLGIEVYGPEELTLFARERQNSLLSSHRTWLEALTSLESSRTWSKDEMTTLSAIKVEYYSSFTACSCLTDWTQMTFDAHLADFQSILVHARHVVDSLSLPNCHTQSKAIGAAAHFTFVTSFVPAMFNFAIRCRCPVTRREAVKILASDIPREGLWDPAQYRKVAERVIEIEESEVDDRGWPTQASRLCRSTPGPEIDEFGGFQVEFQYANDWATSNKHSWSERLELDTGHEQPLALRLQDAKAPHPQQP</sequence>
<dbReference type="PANTHER" id="PTHR36206">
    <property type="entry name" value="ASPERCRYPTIN BIOSYNTHESIS CLUSTER-SPECIFIC TRANSCRIPTION REGULATOR ATNN-RELATED"/>
    <property type="match status" value="1"/>
</dbReference>
<feature type="region of interest" description="Disordered" evidence="7">
    <location>
        <begin position="417"/>
        <end position="443"/>
    </location>
</feature>
<proteinExistence type="predicted"/>
<keyword evidence="3" id="KW-0805">Transcription regulation</keyword>
<evidence type="ECO:0000256" key="7">
    <source>
        <dbReference type="SAM" id="MobiDB-lite"/>
    </source>
</evidence>
<dbReference type="GO" id="GO:0003677">
    <property type="term" value="F:DNA binding"/>
    <property type="evidence" value="ECO:0007669"/>
    <property type="project" value="UniProtKB-KW"/>
</dbReference>
<dbReference type="PANTHER" id="PTHR36206:SF4">
    <property type="entry name" value="HYPOTHETICAL CONSERVED PROTEIN (EUROFUNG)-RELATED"/>
    <property type="match status" value="1"/>
</dbReference>
<evidence type="ECO:0000256" key="4">
    <source>
        <dbReference type="ARBA" id="ARBA00023125"/>
    </source>
</evidence>
<dbReference type="OrthoDB" id="2593732at2759"/>
<gene>
    <name evidence="8" type="ORF">E8E13_011096</name>
</gene>
<dbReference type="Proteomes" id="UP000801428">
    <property type="component" value="Unassembled WGS sequence"/>
</dbReference>
<dbReference type="InterPro" id="IPR052360">
    <property type="entry name" value="Transcr_Regulatory_Proteins"/>
</dbReference>
<evidence type="ECO:0000256" key="6">
    <source>
        <dbReference type="ARBA" id="ARBA00023242"/>
    </source>
</evidence>
<evidence type="ECO:0000256" key="2">
    <source>
        <dbReference type="ARBA" id="ARBA00022833"/>
    </source>
</evidence>
<evidence type="ECO:0000313" key="9">
    <source>
        <dbReference type="Proteomes" id="UP000801428"/>
    </source>
</evidence>
<dbReference type="GO" id="GO:0046872">
    <property type="term" value="F:metal ion binding"/>
    <property type="evidence" value="ECO:0007669"/>
    <property type="project" value="UniProtKB-KW"/>
</dbReference>
<protein>
    <submittedName>
        <fullName evidence="8">Uncharacterized protein</fullName>
    </submittedName>
</protein>
<reference evidence="8" key="1">
    <citation type="submission" date="2019-04" db="EMBL/GenBank/DDBJ databases">
        <title>Sequencing of skin fungus with MAO and IRED activity.</title>
        <authorList>
            <person name="Marsaioli A.J."/>
            <person name="Bonatto J.M.C."/>
            <person name="Reis Junior O."/>
        </authorList>
    </citation>
    <scope>NUCLEOTIDE SEQUENCE</scope>
    <source>
        <strain evidence="8">30M1</strain>
    </source>
</reference>
<keyword evidence="4" id="KW-0238">DNA-binding</keyword>
<keyword evidence="9" id="KW-1185">Reference proteome</keyword>
<keyword evidence="5" id="KW-0804">Transcription</keyword>